<dbReference type="PANTHER" id="PTHR11941">
    <property type="entry name" value="ENOYL-COA HYDRATASE-RELATED"/>
    <property type="match status" value="1"/>
</dbReference>
<comment type="caution">
    <text evidence="3">The sequence shown here is derived from an EMBL/GenBank/DDBJ whole genome shotgun (WGS) entry which is preliminary data.</text>
</comment>
<evidence type="ECO:0000256" key="2">
    <source>
        <dbReference type="RuleBase" id="RU003707"/>
    </source>
</evidence>
<comment type="similarity">
    <text evidence="1 2">Belongs to the enoyl-CoA hydratase/isomerase family.</text>
</comment>
<keyword evidence="4" id="KW-1185">Reference proteome</keyword>
<dbReference type="PROSITE" id="PS00166">
    <property type="entry name" value="ENOYL_COA_HYDRATASE"/>
    <property type="match status" value="1"/>
</dbReference>
<dbReference type="SUPFAM" id="SSF52096">
    <property type="entry name" value="ClpP/crotonase"/>
    <property type="match status" value="1"/>
</dbReference>
<protein>
    <submittedName>
        <fullName evidence="3">Enoyl-CoA hydratase/isomerase family protein</fullName>
    </submittedName>
</protein>
<dbReference type="InterPro" id="IPR029045">
    <property type="entry name" value="ClpP/crotonase-like_dom_sf"/>
</dbReference>
<sequence>MDALQIESPVAGVRLLRLHRPQACNALTTALQQAIDQALIEAEADQAVRAVVITGEGEQAFSAGYDVKELAGFDETRLLENYLQRQRLLLGLAKFPKPLIAAVNGLAHGGGAILATLCDLRIGGLNSEFRFTAAAYNGVNNTWQLPLLIGPAKALEFVMTARVVPAREALACGLLNAIAENGSVVDAALNVAAQIAMHPPAGVRWHKALIRERAGRSLEQAFDAENAVMSGPLRPGRAAQTFDAFLASRKR</sequence>
<name>A0ABV2AEW6_9GAMM</name>
<dbReference type="InterPro" id="IPR001753">
    <property type="entry name" value="Enoyl-CoA_hydra/iso"/>
</dbReference>
<dbReference type="Proteomes" id="UP001465331">
    <property type="component" value="Unassembled WGS sequence"/>
</dbReference>
<reference evidence="3 4" key="1">
    <citation type="submission" date="2024-06" db="EMBL/GenBank/DDBJ databases">
        <authorList>
            <person name="Li Z."/>
            <person name="Jiang Y."/>
        </authorList>
    </citation>
    <scope>NUCLEOTIDE SEQUENCE [LARGE SCALE GENOMIC DNA]</scope>
    <source>
        <strain evidence="3 4">HSW-8</strain>
    </source>
</reference>
<evidence type="ECO:0000313" key="4">
    <source>
        <dbReference type="Proteomes" id="UP001465331"/>
    </source>
</evidence>
<dbReference type="CDD" id="cd06558">
    <property type="entry name" value="crotonase-like"/>
    <property type="match status" value="1"/>
</dbReference>
<evidence type="ECO:0000313" key="3">
    <source>
        <dbReference type="EMBL" id="MES0875380.1"/>
    </source>
</evidence>
<dbReference type="RefSeq" id="WP_352890944.1">
    <property type="nucleotide sequence ID" value="NZ_JBEPIJ010000031.1"/>
</dbReference>
<dbReference type="Pfam" id="PF00378">
    <property type="entry name" value="ECH_1"/>
    <property type="match status" value="1"/>
</dbReference>
<dbReference type="EMBL" id="JBEPIJ010000031">
    <property type="protein sequence ID" value="MES0875380.1"/>
    <property type="molecule type" value="Genomic_DNA"/>
</dbReference>
<evidence type="ECO:0000256" key="1">
    <source>
        <dbReference type="ARBA" id="ARBA00005254"/>
    </source>
</evidence>
<dbReference type="InterPro" id="IPR018376">
    <property type="entry name" value="Enoyl-CoA_hyd/isom_CS"/>
</dbReference>
<dbReference type="Gene3D" id="3.90.226.10">
    <property type="entry name" value="2-enoyl-CoA Hydratase, Chain A, domain 1"/>
    <property type="match status" value="1"/>
</dbReference>
<organism evidence="3 4">
    <name type="scientific">Sinimarinibacterium thermocellulolyticum</name>
    <dbReference type="NCBI Taxonomy" id="3170016"/>
    <lineage>
        <taxon>Bacteria</taxon>
        <taxon>Pseudomonadati</taxon>
        <taxon>Pseudomonadota</taxon>
        <taxon>Gammaproteobacteria</taxon>
        <taxon>Nevskiales</taxon>
        <taxon>Nevskiaceae</taxon>
        <taxon>Sinimarinibacterium</taxon>
    </lineage>
</organism>
<dbReference type="PANTHER" id="PTHR11941:SF54">
    <property type="entry name" value="ENOYL-COA HYDRATASE, MITOCHONDRIAL"/>
    <property type="match status" value="1"/>
</dbReference>
<proteinExistence type="inferred from homology"/>
<gene>
    <name evidence="3" type="ORF">ABSH63_15385</name>
</gene>
<accession>A0ABV2AEW6</accession>